<dbReference type="PANTHER" id="PTHR30055:SF234">
    <property type="entry name" value="HTH-TYPE TRANSCRIPTIONAL REGULATOR BETI"/>
    <property type="match status" value="1"/>
</dbReference>
<dbReference type="Pfam" id="PF00440">
    <property type="entry name" value="TetR_N"/>
    <property type="match status" value="1"/>
</dbReference>
<proteinExistence type="predicted"/>
<keyword evidence="2 4" id="KW-0238">DNA-binding</keyword>
<accession>A0A9X3S8J5</accession>
<evidence type="ECO:0000256" key="3">
    <source>
        <dbReference type="ARBA" id="ARBA00023163"/>
    </source>
</evidence>
<dbReference type="InterPro" id="IPR001647">
    <property type="entry name" value="HTH_TetR"/>
</dbReference>
<evidence type="ECO:0000256" key="1">
    <source>
        <dbReference type="ARBA" id="ARBA00023015"/>
    </source>
</evidence>
<name>A0A9X3S8J5_9ACTN</name>
<gene>
    <name evidence="6" type="ORF">OJ997_14760</name>
</gene>
<keyword evidence="3" id="KW-0804">Transcription</keyword>
<dbReference type="InterPro" id="IPR050109">
    <property type="entry name" value="HTH-type_TetR-like_transc_reg"/>
</dbReference>
<dbReference type="AlphaFoldDB" id="A0A9X3S8J5"/>
<evidence type="ECO:0000256" key="4">
    <source>
        <dbReference type="PROSITE-ProRule" id="PRU00335"/>
    </source>
</evidence>
<dbReference type="InterPro" id="IPR036271">
    <property type="entry name" value="Tet_transcr_reg_TetR-rel_C_sf"/>
</dbReference>
<protein>
    <submittedName>
        <fullName evidence="6">TetR/AcrR family transcriptional regulator</fullName>
    </submittedName>
</protein>
<dbReference type="PRINTS" id="PR00455">
    <property type="entry name" value="HTHTETR"/>
</dbReference>
<dbReference type="Proteomes" id="UP001147653">
    <property type="component" value="Unassembled WGS sequence"/>
</dbReference>
<dbReference type="SUPFAM" id="SSF48498">
    <property type="entry name" value="Tetracyclin repressor-like, C-terminal domain"/>
    <property type="match status" value="1"/>
</dbReference>
<feature type="domain" description="HTH tetR-type" evidence="5">
    <location>
        <begin position="21"/>
        <end position="80"/>
    </location>
</feature>
<dbReference type="PROSITE" id="PS50977">
    <property type="entry name" value="HTH_TETR_2"/>
    <property type="match status" value="1"/>
</dbReference>
<comment type="caution">
    <text evidence="6">The sequence shown here is derived from an EMBL/GenBank/DDBJ whole genome shotgun (WGS) entry which is preliminary data.</text>
</comment>
<dbReference type="GO" id="GO:0003700">
    <property type="term" value="F:DNA-binding transcription factor activity"/>
    <property type="evidence" value="ECO:0007669"/>
    <property type="project" value="TreeGrafter"/>
</dbReference>
<keyword evidence="1" id="KW-0805">Transcription regulation</keyword>
<sequence length="199" mass="22264">MPQWTKRPVEDLTPRQRAAYEQRVEAIAVAAEQLMRERGAGVTMADVAQAAGIGMSSVYRTFASKDELLAELARRRVGRWAEIWREAQQREDPRAALVDAIWAFVGMDRGEQELADAVRAWVLANRDDFLEVARLGETVVERARDAGLRSDVNHDDVIRASELMAALHRSGAPDAWRRVLTIYVDGLFTPGAEPLPNVE</sequence>
<evidence type="ECO:0000313" key="7">
    <source>
        <dbReference type="Proteomes" id="UP001147653"/>
    </source>
</evidence>
<dbReference type="PANTHER" id="PTHR30055">
    <property type="entry name" value="HTH-TYPE TRANSCRIPTIONAL REGULATOR RUTR"/>
    <property type="match status" value="1"/>
</dbReference>
<dbReference type="Gene3D" id="1.10.357.10">
    <property type="entry name" value="Tetracycline Repressor, domain 2"/>
    <property type="match status" value="1"/>
</dbReference>
<organism evidence="6 7">
    <name type="scientific">Solirubrobacter phytolaccae</name>
    <dbReference type="NCBI Taxonomy" id="1404360"/>
    <lineage>
        <taxon>Bacteria</taxon>
        <taxon>Bacillati</taxon>
        <taxon>Actinomycetota</taxon>
        <taxon>Thermoleophilia</taxon>
        <taxon>Solirubrobacterales</taxon>
        <taxon>Solirubrobacteraceae</taxon>
        <taxon>Solirubrobacter</taxon>
    </lineage>
</organism>
<dbReference type="GO" id="GO:0000976">
    <property type="term" value="F:transcription cis-regulatory region binding"/>
    <property type="evidence" value="ECO:0007669"/>
    <property type="project" value="TreeGrafter"/>
</dbReference>
<feature type="DNA-binding region" description="H-T-H motif" evidence="4">
    <location>
        <begin position="43"/>
        <end position="62"/>
    </location>
</feature>
<dbReference type="InterPro" id="IPR009057">
    <property type="entry name" value="Homeodomain-like_sf"/>
</dbReference>
<dbReference type="RefSeq" id="WP_270025891.1">
    <property type="nucleotide sequence ID" value="NZ_JAPDDP010000023.1"/>
</dbReference>
<reference evidence="6" key="1">
    <citation type="submission" date="2022-10" db="EMBL/GenBank/DDBJ databases">
        <title>The WGS of Solirubrobacter phytolaccae KCTC 29190.</title>
        <authorList>
            <person name="Jiang Z."/>
        </authorList>
    </citation>
    <scope>NUCLEOTIDE SEQUENCE</scope>
    <source>
        <strain evidence="6">KCTC 29190</strain>
    </source>
</reference>
<keyword evidence="7" id="KW-1185">Reference proteome</keyword>
<evidence type="ECO:0000259" key="5">
    <source>
        <dbReference type="PROSITE" id="PS50977"/>
    </source>
</evidence>
<dbReference type="EMBL" id="JAPDDP010000023">
    <property type="protein sequence ID" value="MDA0181563.1"/>
    <property type="molecule type" value="Genomic_DNA"/>
</dbReference>
<evidence type="ECO:0000313" key="6">
    <source>
        <dbReference type="EMBL" id="MDA0181563.1"/>
    </source>
</evidence>
<evidence type="ECO:0000256" key="2">
    <source>
        <dbReference type="ARBA" id="ARBA00023125"/>
    </source>
</evidence>
<dbReference type="SUPFAM" id="SSF46689">
    <property type="entry name" value="Homeodomain-like"/>
    <property type="match status" value="1"/>
</dbReference>